<name>A0A1M5U463_9BACT</name>
<evidence type="ECO:0000313" key="2">
    <source>
        <dbReference type="EMBL" id="SHH57817.1"/>
    </source>
</evidence>
<keyword evidence="1" id="KW-1133">Transmembrane helix</keyword>
<gene>
    <name evidence="2" type="ORF">SAMN04488109_4453</name>
</gene>
<evidence type="ECO:0000256" key="1">
    <source>
        <dbReference type="SAM" id="Phobius"/>
    </source>
</evidence>
<proteinExistence type="predicted"/>
<keyword evidence="3" id="KW-1185">Reference proteome</keyword>
<feature type="transmembrane region" description="Helical" evidence="1">
    <location>
        <begin position="60"/>
        <end position="79"/>
    </location>
</feature>
<dbReference type="Proteomes" id="UP000184212">
    <property type="component" value="Unassembled WGS sequence"/>
</dbReference>
<reference evidence="2 3" key="1">
    <citation type="submission" date="2016-11" db="EMBL/GenBank/DDBJ databases">
        <authorList>
            <person name="Jaros S."/>
            <person name="Januszkiewicz K."/>
            <person name="Wedrychowicz H."/>
        </authorList>
    </citation>
    <scope>NUCLEOTIDE SEQUENCE [LARGE SCALE GENOMIC DNA]</scope>
    <source>
        <strain evidence="2 3">DSM 24574</strain>
    </source>
</reference>
<evidence type="ECO:0000313" key="3">
    <source>
        <dbReference type="Proteomes" id="UP000184212"/>
    </source>
</evidence>
<keyword evidence="1" id="KW-0472">Membrane</keyword>
<organism evidence="2 3">
    <name type="scientific">Chryseolinea serpens</name>
    <dbReference type="NCBI Taxonomy" id="947013"/>
    <lineage>
        <taxon>Bacteria</taxon>
        <taxon>Pseudomonadati</taxon>
        <taxon>Bacteroidota</taxon>
        <taxon>Cytophagia</taxon>
        <taxon>Cytophagales</taxon>
        <taxon>Fulvivirgaceae</taxon>
        <taxon>Chryseolinea</taxon>
    </lineage>
</organism>
<dbReference type="AlphaFoldDB" id="A0A1M5U463"/>
<protein>
    <recommendedName>
        <fullName evidence="4">DUF420 domain-containing protein</fullName>
    </recommendedName>
</protein>
<dbReference type="RefSeq" id="WP_143165039.1">
    <property type="nucleotide sequence ID" value="NZ_FQWQ01000003.1"/>
</dbReference>
<feature type="transmembrane region" description="Helical" evidence="1">
    <location>
        <begin position="36"/>
        <end position="54"/>
    </location>
</feature>
<accession>A0A1M5U463</accession>
<dbReference type="EMBL" id="FQWQ01000003">
    <property type="protein sequence ID" value="SHH57817.1"/>
    <property type="molecule type" value="Genomic_DNA"/>
</dbReference>
<evidence type="ECO:0008006" key="4">
    <source>
        <dbReference type="Google" id="ProtNLM"/>
    </source>
</evidence>
<dbReference type="OrthoDB" id="9831356at2"/>
<sequence>MLVVALLFIAFSAGTGFTVAYAILTKRLPTPKVPVFMHGVMASVGLTLFIVYAFNNADNFPKASLYFFLITALLGLYLFRNDLWKKKPGPALIVVLHALCAVTAVVLLILFIFY</sequence>
<feature type="transmembrane region" description="Helical" evidence="1">
    <location>
        <begin position="91"/>
        <end position="113"/>
    </location>
</feature>
<feature type="transmembrane region" description="Helical" evidence="1">
    <location>
        <begin position="6"/>
        <end position="24"/>
    </location>
</feature>
<keyword evidence="1" id="KW-0812">Transmembrane</keyword>
<dbReference type="STRING" id="947013.SAMN04488109_4453"/>